<feature type="region of interest" description="Disordered" evidence="1">
    <location>
        <begin position="80"/>
        <end position="184"/>
    </location>
</feature>
<feature type="region of interest" description="Disordered" evidence="1">
    <location>
        <begin position="1"/>
        <end position="66"/>
    </location>
</feature>
<reference evidence="3" key="1">
    <citation type="submission" date="2022-11" db="UniProtKB">
        <authorList>
            <consortium name="WormBaseParasite"/>
        </authorList>
    </citation>
    <scope>IDENTIFICATION</scope>
</reference>
<feature type="compositionally biased region" description="Polar residues" evidence="1">
    <location>
        <begin position="102"/>
        <end position="112"/>
    </location>
</feature>
<proteinExistence type="predicted"/>
<dbReference type="AlphaFoldDB" id="A0A914YS89"/>
<feature type="compositionally biased region" description="Basic and acidic residues" evidence="1">
    <location>
        <begin position="50"/>
        <end position="59"/>
    </location>
</feature>
<evidence type="ECO:0000313" key="2">
    <source>
        <dbReference type="Proteomes" id="UP000887577"/>
    </source>
</evidence>
<organism evidence="2 3">
    <name type="scientific">Panagrolaimus superbus</name>
    <dbReference type="NCBI Taxonomy" id="310955"/>
    <lineage>
        <taxon>Eukaryota</taxon>
        <taxon>Metazoa</taxon>
        <taxon>Ecdysozoa</taxon>
        <taxon>Nematoda</taxon>
        <taxon>Chromadorea</taxon>
        <taxon>Rhabditida</taxon>
        <taxon>Tylenchina</taxon>
        <taxon>Panagrolaimomorpha</taxon>
        <taxon>Panagrolaimoidea</taxon>
        <taxon>Panagrolaimidae</taxon>
        <taxon>Panagrolaimus</taxon>
    </lineage>
</organism>
<name>A0A914YS89_9BILA</name>
<keyword evidence="2" id="KW-1185">Reference proteome</keyword>
<sequence>MPSYSPDAPVEKVTITTDSAEFPRPISPPAQFEDFGPTIATSPPLPSLLKKMEQHDNDNPFRPQEPLYHEVDPIVEAYRNRPFPPSPVGSPIPHDHHHESRTTANSTNENGIHTTTTHEYHSHSHYASGNETPQKSNISSSKTHHLESTPKRNSNSGGAQHIPTISPDTQLLESNDLPPPKQPEIVHLEKKKRCGCCSVQ</sequence>
<dbReference type="Proteomes" id="UP000887577">
    <property type="component" value="Unplaced"/>
</dbReference>
<accession>A0A914YS89</accession>
<feature type="compositionally biased region" description="Polar residues" evidence="1">
    <location>
        <begin position="127"/>
        <end position="141"/>
    </location>
</feature>
<evidence type="ECO:0000256" key="1">
    <source>
        <dbReference type="SAM" id="MobiDB-lite"/>
    </source>
</evidence>
<protein>
    <submittedName>
        <fullName evidence="3">Uncharacterized protein</fullName>
    </submittedName>
</protein>
<evidence type="ECO:0000313" key="3">
    <source>
        <dbReference type="WBParaSite" id="PSU_v2.g252.t1"/>
    </source>
</evidence>
<dbReference type="WBParaSite" id="PSU_v2.g252.t1">
    <property type="protein sequence ID" value="PSU_v2.g252.t1"/>
    <property type="gene ID" value="PSU_v2.g252"/>
</dbReference>